<dbReference type="CDD" id="cd21443">
    <property type="entry name" value="SNARE_NTD_STX6_STX10"/>
    <property type="match status" value="1"/>
</dbReference>
<dbReference type="SUPFAM" id="SSF58038">
    <property type="entry name" value="SNARE fusion complex"/>
    <property type="match status" value="1"/>
</dbReference>
<dbReference type="FunFam" id="1.20.58.90:FF:000004">
    <property type="entry name" value="Syntaxin 10"/>
    <property type="match status" value="1"/>
</dbReference>
<keyword evidence="13" id="KW-1185">Reference proteome</keyword>
<dbReference type="AlphaFoldDB" id="A0AAV8YW66"/>
<reference evidence="12" key="1">
    <citation type="journal article" date="2023" name="Insect Mol. Biol.">
        <title>Genome sequencing provides insights into the evolution of gene families encoding plant cell wall-degrading enzymes in longhorned beetles.</title>
        <authorList>
            <person name="Shin N.R."/>
            <person name="Okamura Y."/>
            <person name="Kirsch R."/>
            <person name="Pauchet Y."/>
        </authorList>
    </citation>
    <scope>NUCLEOTIDE SEQUENCE</scope>
    <source>
        <strain evidence="12">RBIC_L_NR</strain>
    </source>
</reference>
<dbReference type="InterPro" id="IPR015260">
    <property type="entry name" value="Syntaxin-6/10/61_N"/>
</dbReference>
<dbReference type="Pfam" id="PF13843">
    <property type="entry name" value="DDE_Tnp_1_7"/>
    <property type="match status" value="1"/>
</dbReference>
<evidence type="ECO:0000313" key="12">
    <source>
        <dbReference type="EMBL" id="KAJ8955790.1"/>
    </source>
</evidence>
<dbReference type="PROSITE" id="PS50192">
    <property type="entry name" value="T_SNARE"/>
    <property type="match status" value="1"/>
</dbReference>
<evidence type="ECO:0000256" key="7">
    <source>
        <dbReference type="ARBA" id="ARBA00023136"/>
    </source>
</evidence>
<dbReference type="GO" id="GO:0005794">
    <property type="term" value="C:Golgi apparatus"/>
    <property type="evidence" value="ECO:0007669"/>
    <property type="project" value="UniProtKB-SubCell"/>
</dbReference>
<protein>
    <recommendedName>
        <fullName evidence="11">t-SNARE coiled-coil homology domain-containing protein</fullName>
    </recommendedName>
</protein>
<evidence type="ECO:0000256" key="5">
    <source>
        <dbReference type="ARBA" id="ARBA00022989"/>
    </source>
</evidence>
<feature type="compositionally biased region" description="Acidic residues" evidence="10">
    <location>
        <begin position="217"/>
        <end position="231"/>
    </location>
</feature>
<feature type="coiled-coil region" evidence="9">
    <location>
        <begin position="47"/>
        <end position="74"/>
    </location>
</feature>
<keyword evidence="7" id="KW-0472">Membrane</keyword>
<evidence type="ECO:0000256" key="8">
    <source>
        <dbReference type="ARBA" id="ARBA00037801"/>
    </source>
</evidence>
<evidence type="ECO:0000256" key="1">
    <source>
        <dbReference type="ARBA" id="ARBA00009063"/>
    </source>
</evidence>
<evidence type="ECO:0000256" key="10">
    <source>
        <dbReference type="SAM" id="MobiDB-lite"/>
    </source>
</evidence>
<feature type="domain" description="T-SNARE coiled-coil homology" evidence="11">
    <location>
        <begin position="136"/>
        <end position="178"/>
    </location>
</feature>
<proteinExistence type="inferred from homology"/>
<name>A0AAV8YW66_9CUCU</name>
<dbReference type="PANTHER" id="PTHR46599:SF3">
    <property type="entry name" value="PIGGYBAC TRANSPOSABLE ELEMENT-DERIVED PROTEIN 4"/>
    <property type="match status" value="1"/>
</dbReference>
<dbReference type="GO" id="GO:0015031">
    <property type="term" value="P:protein transport"/>
    <property type="evidence" value="ECO:0007669"/>
    <property type="project" value="UniProtKB-KW"/>
</dbReference>
<dbReference type="InterPro" id="IPR029526">
    <property type="entry name" value="PGBD"/>
</dbReference>
<evidence type="ECO:0000259" key="11">
    <source>
        <dbReference type="PROSITE" id="PS50192"/>
    </source>
</evidence>
<dbReference type="Pfam" id="PF09177">
    <property type="entry name" value="STX6_10_61_N"/>
    <property type="match status" value="1"/>
</dbReference>
<evidence type="ECO:0000256" key="2">
    <source>
        <dbReference type="ARBA" id="ARBA00022448"/>
    </source>
</evidence>
<organism evidence="12 13">
    <name type="scientific">Rhamnusium bicolor</name>
    <dbReference type="NCBI Taxonomy" id="1586634"/>
    <lineage>
        <taxon>Eukaryota</taxon>
        <taxon>Metazoa</taxon>
        <taxon>Ecdysozoa</taxon>
        <taxon>Arthropoda</taxon>
        <taxon>Hexapoda</taxon>
        <taxon>Insecta</taxon>
        <taxon>Pterygota</taxon>
        <taxon>Neoptera</taxon>
        <taxon>Endopterygota</taxon>
        <taxon>Coleoptera</taxon>
        <taxon>Polyphaga</taxon>
        <taxon>Cucujiformia</taxon>
        <taxon>Chrysomeloidea</taxon>
        <taxon>Cerambycidae</taxon>
        <taxon>Lepturinae</taxon>
        <taxon>Rhagiini</taxon>
        <taxon>Rhamnusium</taxon>
    </lineage>
</organism>
<feature type="compositionally biased region" description="Polar residues" evidence="10">
    <location>
        <begin position="295"/>
        <end position="304"/>
    </location>
</feature>
<comment type="similarity">
    <text evidence="1">Belongs to the syntaxin family.</text>
</comment>
<dbReference type="Gene3D" id="1.20.58.90">
    <property type="match status" value="1"/>
</dbReference>
<gene>
    <name evidence="12" type="ORF">NQ314_006839</name>
</gene>
<accession>A0AAV8YW66</accession>
<dbReference type="Proteomes" id="UP001162156">
    <property type="component" value="Unassembled WGS sequence"/>
</dbReference>
<keyword evidence="4" id="KW-0653">Protein transport</keyword>
<keyword evidence="9" id="KW-0175">Coiled coil</keyword>
<evidence type="ECO:0000256" key="6">
    <source>
        <dbReference type="ARBA" id="ARBA00023034"/>
    </source>
</evidence>
<evidence type="ECO:0000256" key="3">
    <source>
        <dbReference type="ARBA" id="ARBA00022692"/>
    </source>
</evidence>
<keyword evidence="5" id="KW-1133">Transmembrane helix</keyword>
<dbReference type="GO" id="GO:0048193">
    <property type="term" value="P:Golgi vesicle transport"/>
    <property type="evidence" value="ECO:0007669"/>
    <property type="project" value="InterPro"/>
</dbReference>
<keyword evidence="6" id="KW-0333">Golgi apparatus</keyword>
<evidence type="ECO:0000256" key="9">
    <source>
        <dbReference type="SAM" id="Coils"/>
    </source>
</evidence>
<feature type="region of interest" description="Disordered" evidence="10">
    <location>
        <begin position="217"/>
        <end position="304"/>
    </location>
</feature>
<evidence type="ECO:0000256" key="4">
    <source>
        <dbReference type="ARBA" id="ARBA00022927"/>
    </source>
</evidence>
<keyword evidence="2" id="KW-0813">Transport</keyword>
<dbReference type="InterPro" id="IPR000727">
    <property type="entry name" value="T_SNARE_dom"/>
</dbReference>
<evidence type="ECO:0000313" key="13">
    <source>
        <dbReference type="Proteomes" id="UP001162156"/>
    </source>
</evidence>
<dbReference type="InterPro" id="IPR010989">
    <property type="entry name" value="SNARE"/>
</dbReference>
<dbReference type="PANTHER" id="PTHR46599">
    <property type="entry name" value="PIGGYBAC TRANSPOSABLE ELEMENT-DERIVED PROTEIN 4"/>
    <property type="match status" value="1"/>
</dbReference>
<comment type="caution">
    <text evidence="12">The sequence shown here is derived from an EMBL/GenBank/DDBJ whole genome shotgun (WGS) entry which is preliminary data.</text>
</comment>
<dbReference type="EMBL" id="JANEYF010001856">
    <property type="protein sequence ID" value="KAJ8955790.1"/>
    <property type="molecule type" value="Genomic_DNA"/>
</dbReference>
<comment type="subcellular location">
    <subcellularLocation>
        <location evidence="8">Golgi apparatus</location>
        <location evidence="8">trans-Golgi network membrane</location>
        <topology evidence="8">Single-pass type IV membrane protein</topology>
    </subcellularLocation>
</comment>
<keyword evidence="3" id="KW-0812">Transmembrane</keyword>
<dbReference type="SUPFAM" id="SSF47661">
    <property type="entry name" value="t-snare proteins"/>
    <property type="match status" value="1"/>
</dbReference>
<feature type="compositionally biased region" description="Low complexity" evidence="10">
    <location>
        <begin position="242"/>
        <end position="262"/>
    </location>
</feature>
<dbReference type="GO" id="GO:0016020">
    <property type="term" value="C:membrane"/>
    <property type="evidence" value="ECO:0007669"/>
    <property type="project" value="InterPro"/>
</dbReference>
<sequence>MTLEDPFFVVKDEVFKALNKTRGLYLRWIEIQNNSVDTTKEEREWTNTELKNSIRSIEWDLEDLEDTIDILLKTSMKEKINMYKNRDKDRIARQPLLDNSPVRVANNHGTTKYSKLENDVESPQRQFLNDTLTQQQHLTRQQEDHLEAISDSLGSLKTVSRHISVELDEQAGGFDGISIKLLKQCIDILAMEEDLNIIDPYERDQQRLLKLFDDVSTDEEKDPFSDSDGEYGSDKNYEESSSEYNESKSACTIKKSSIPKKPNIQTTPDLIPEPLADNSIVSPEASPLPSPRPSTPVQSDIDSWESTTAPIPDFKFDESSNRLKINIGPESTVMELFESLFTPNILEYIVDCTNNYGKALMNTNRPKTRYSRDAKFRPVSNEEMKKFLGLCLLQGQISSKNMRRYFSYSDTLYFHPIFAYTMSCRRFEQILRVLSCSPVNFKGKNKIQPLIDMLISQFQSAYSPSKEFSLDESLLHFRGRLNFRVYIKNKKSRYGLKFFELTTSDGYLLNMELYSGSVKEDDESDNTKTEAVVMRLTKTEAVVMRLMKPYLMKGHELFMDNYYNSYELSEKLLSFKTHTNGTLRSNRRSNPKNLVKRKLKKGEHFWLRRKQVYVSKWRDKRDVLVITTRNHPHMIHVKNRYGKEKIKPKEVSTYNDHMSGIDRCDQMTATYSTPRKTIRWYKKGFLPFARCYSVEYILFNPKILQGQFSKIPISSF</sequence>